<sequence length="135" mass="14556">MPVPGQRGFPVAAPVSKRSERRSGPGSEVGWTVLLLAAFRFSRRHFSPRGAHWIVEGDGGSLCRHRVREQEGVRGRQTGKAESFRHGRSSEGRRQGPAAQGKRPPESLGSTADGQPPLKRWGPPRLALGGSSTDA</sequence>
<keyword evidence="3" id="KW-1185">Reference proteome</keyword>
<dbReference type="Proteomes" id="UP000527355">
    <property type="component" value="Unassembled WGS sequence"/>
</dbReference>
<gene>
    <name evidence="2" type="ORF">mMyoMyo1_008406</name>
</gene>
<reference evidence="2 3" key="1">
    <citation type="journal article" date="2020" name="Nature">
        <title>Six reference-quality genomes reveal evolution of bat adaptations.</title>
        <authorList>
            <person name="Jebb D."/>
            <person name="Huang Z."/>
            <person name="Pippel M."/>
            <person name="Hughes G.M."/>
            <person name="Lavrichenko K."/>
            <person name="Devanna P."/>
            <person name="Winkler S."/>
            <person name="Jermiin L.S."/>
            <person name="Skirmuntt E.C."/>
            <person name="Katzourakis A."/>
            <person name="Burkitt-Gray L."/>
            <person name="Ray D.A."/>
            <person name="Sullivan K.A.M."/>
            <person name="Roscito J.G."/>
            <person name="Kirilenko B.M."/>
            <person name="Davalos L.M."/>
            <person name="Corthals A.P."/>
            <person name="Power M.L."/>
            <person name="Jones G."/>
            <person name="Ransome R.D."/>
            <person name="Dechmann D.K.N."/>
            <person name="Locatelli A.G."/>
            <person name="Puechmaille S.J."/>
            <person name="Fedrigo O."/>
            <person name="Jarvis E.D."/>
            <person name="Hiller M."/>
            <person name="Vernes S.C."/>
            <person name="Myers E.W."/>
            <person name="Teeling E.C."/>
        </authorList>
    </citation>
    <scope>NUCLEOTIDE SEQUENCE [LARGE SCALE GENOMIC DNA]</scope>
    <source>
        <strain evidence="2">MMyoMyo1</strain>
        <tissue evidence="2">Flight muscle</tissue>
    </source>
</reference>
<feature type="region of interest" description="Disordered" evidence="1">
    <location>
        <begin position="1"/>
        <end position="27"/>
    </location>
</feature>
<evidence type="ECO:0000256" key="1">
    <source>
        <dbReference type="SAM" id="MobiDB-lite"/>
    </source>
</evidence>
<evidence type="ECO:0000313" key="3">
    <source>
        <dbReference type="Proteomes" id="UP000527355"/>
    </source>
</evidence>
<dbReference type="AlphaFoldDB" id="A0A7J7VIJ0"/>
<proteinExistence type="predicted"/>
<evidence type="ECO:0000313" key="2">
    <source>
        <dbReference type="EMBL" id="KAF6324984.1"/>
    </source>
</evidence>
<accession>A0A7J7VIJ0</accession>
<feature type="compositionally biased region" description="Basic and acidic residues" evidence="1">
    <location>
        <begin position="82"/>
        <end position="94"/>
    </location>
</feature>
<protein>
    <submittedName>
        <fullName evidence="2">Uncharacterized protein</fullName>
    </submittedName>
</protein>
<dbReference type="EMBL" id="JABWUV010000010">
    <property type="protein sequence ID" value="KAF6324984.1"/>
    <property type="molecule type" value="Genomic_DNA"/>
</dbReference>
<comment type="caution">
    <text evidence="2">The sequence shown here is derived from an EMBL/GenBank/DDBJ whole genome shotgun (WGS) entry which is preliminary data.</text>
</comment>
<feature type="region of interest" description="Disordered" evidence="1">
    <location>
        <begin position="60"/>
        <end position="135"/>
    </location>
</feature>
<organism evidence="2 3">
    <name type="scientific">Myotis myotis</name>
    <name type="common">Greater mouse-eared bat</name>
    <name type="synonym">Vespertilio myotis</name>
    <dbReference type="NCBI Taxonomy" id="51298"/>
    <lineage>
        <taxon>Eukaryota</taxon>
        <taxon>Metazoa</taxon>
        <taxon>Chordata</taxon>
        <taxon>Craniata</taxon>
        <taxon>Vertebrata</taxon>
        <taxon>Euteleostomi</taxon>
        <taxon>Mammalia</taxon>
        <taxon>Eutheria</taxon>
        <taxon>Laurasiatheria</taxon>
        <taxon>Chiroptera</taxon>
        <taxon>Yangochiroptera</taxon>
        <taxon>Vespertilionidae</taxon>
        <taxon>Myotis</taxon>
    </lineage>
</organism>
<name>A0A7J7VIJ0_MYOMY</name>